<dbReference type="AlphaFoldDB" id="A0A8S1RNS4"/>
<reference evidence="1" key="1">
    <citation type="submission" date="2021-01" db="EMBL/GenBank/DDBJ databases">
        <authorList>
            <consortium name="Genoscope - CEA"/>
            <person name="William W."/>
        </authorList>
    </citation>
    <scope>NUCLEOTIDE SEQUENCE</scope>
</reference>
<name>A0A8S1RNS4_9CILI</name>
<dbReference type="EMBL" id="CAJJDN010000186">
    <property type="protein sequence ID" value="CAD8128364.1"/>
    <property type="molecule type" value="Genomic_DNA"/>
</dbReference>
<proteinExistence type="predicted"/>
<organism evidence="1 2">
    <name type="scientific">Paramecium sonneborni</name>
    <dbReference type="NCBI Taxonomy" id="65129"/>
    <lineage>
        <taxon>Eukaryota</taxon>
        <taxon>Sar</taxon>
        <taxon>Alveolata</taxon>
        <taxon>Ciliophora</taxon>
        <taxon>Intramacronucleata</taxon>
        <taxon>Oligohymenophorea</taxon>
        <taxon>Peniculida</taxon>
        <taxon>Parameciidae</taxon>
        <taxon>Paramecium</taxon>
    </lineage>
</organism>
<gene>
    <name evidence="1" type="ORF">PSON_ATCC_30995.1.T1860053</name>
</gene>
<evidence type="ECO:0000313" key="1">
    <source>
        <dbReference type="EMBL" id="CAD8128364.1"/>
    </source>
</evidence>
<keyword evidence="2" id="KW-1185">Reference proteome</keyword>
<comment type="caution">
    <text evidence="1">The sequence shown here is derived from an EMBL/GenBank/DDBJ whole genome shotgun (WGS) entry which is preliminary data.</text>
</comment>
<protein>
    <submittedName>
        <fullName evidence="1">Uncharacterized protein</fullName>
    </submittedName>
</protein>
<dbReference type="Proteomes" id="UP000692954">
    <property type="component" value="Unassembled WGS sequence"/>
</dbReference>
<evidence type="ECO:0000313" key="2">
    <source>
        <dbReference type="Proteomes" id="UP000692954"/>
    </source>
</evidence>
<accession>A0A8S1RNS4</accession>
<sequence length="201" mass="24039">MFQINARVNFLFVDQLAEVGFSINHDPIYEYTIQILVRIQIKQFQFGFLNFNNTQTIDVLMQKYHMQVHVQSQYLYKRAFIDGNKQAIQKMTLEGFNEKWSDGNRCNQKKFILKQFLLKKSLCFLRQQILREKYVVFSDSTKHELAQAEFQIGCLDSDVFYNLCGYCQSDTTSQFFETKINIWDKDRISYCILVQRKQLLR</sequence>